<dbReference type="AlphaFoldDB" id="A0A5C4UZY8"/>
<dbReference type="PANTHER" id="PTHR43806">
    <property type="entry name" value="PEPTIDASE S8"/>
    <property type="match status" value="1"/>
</dbReference>
<comment type="similarity">
    <text evidence="1 6 7">Belongs to the peptidase S8 family.</text>
</comment>
<gene>
    <name evidence="10" type="ORF">FH715_17725</name>
</gene>
<dbReference type="InterPro" id="IPR000209">
    <property type="entry name" value="Peptidase_S8/S53_dom"/>
</dbReference>
<evidence type="ECO:0000256" key="5">
    <source>
        <dbReference type="PIRSR" id="PIRSR615500-1"/>
    </source>
</evidence>
<organism evidence="10 11">
    <name type="scientific">Streptomyces sedi</name>
    <dbReference type="NCBI Taxonomy" id="555059"/>
    <lineage>
        <taxon>Bacteria</taxon>
        <taxon>Bacillati</taxon>
        <taxon>Actinomycetota</taxon>
        <taxon>Actinomycetes</taxon>
        <taxon>Kitasatosporales</taxon>
        <taxon>Streptomycetaceae</taxon>
        <taxon>Streptomyces</taxon>
    </lineage>
</organism>
<evidence type="ECO:0000256" key="8">
    <source>
        <dbReference type="SAM" id="SignalP"/>
    </source>
</evidence>
<dbReference type="Gene3D" id="3.40.50.200">
    <property type="entry name" value="Peptidase S8/S53 domain"/>
    <property type="match status" value="1"/>
</dbReference>
<dbReference type="Pfam" id="PF00082">
    <property type="entry name" value="Peptidase_S8"/>
    <property type="match status" value="1"/>
</dbReference>
<evidence type="ECO:0000313" key="11">
    <source>
        <dbReference type="Proteomes" id="UP000311713"/>
    </source>
</evidence>
<feature type="domain" description="Peptidase S8/S53" evidence="9">
    <location>
        <begin position="238"/>
        <end position="502"/>
    </location>
</feature>
<feature type="chain" id="PRO_5022916772" description="Peptidase S8/S53 domain-containing protein" evidence="8">
    <location>
        <begin position="45"/>
        <end position="1113"/>
    </location>
</feature>
<dbReference type="EMBL" id="VDGT01000013">
    <property type="protein sequence ID" value="TNM28399.1"/>
    <property type="molecule type" value="Genomic_DNA"/>
</dbReference>
<protein>
    <recommendedName>
        <fullName evidence="9">Peptidase S8/S53 domain-containing protein</fullName>
    </recommendedName>
</protein>
<accession>A0A5C4UZY8</accession>
<dbReference type="Gene3D" id="2.60.40.10">
    <property type="entry name" value="Immunoglobulins"/>
    <property type="match status" value="1"/>
</dbReference>
<comment type="caution">
    <text evidence="10">The sequence shown here is derived from an EMBL/GenBank/DDBJ whole genome shotgun (WGS) entry which is preliminary data.</text>
</comment>
<dbReference type="InterPro" id="IPR050131">
    <property type="entry name" value="Peptidase_S8_subtilisin-like"/>
</dbReference>
<proteinExistence type="inferred from homology"/>
<dbReference type="GO" id="GO:0005975">
    <property type="term" value="P:carbohydrate metabolic process"/>
    <property type="evidence" value="ECO:0007669"/>
    <property type="project" value="UniProtKB-ARBA"/>
</dbReference>
<dbReference type="PIRSF" id="PIRSF037854">
    <property type="entry name" value="Dihydropyridine_esterase"/>
    <property type="match status" value="1"/>
</dbReference>
<feature type="active site" description="Charge relay system" evidence="5 6">
    <location>
        <position position="247"/>
    </location>
</feature>
<dbReference type="InterPro" id="IPR015500">
    <property type="entry name" value="Peptidase_S8_subtilisin-rel"/>
</dbReference>
<dbReference type="InterPro" id="IPR017297">
    <property type="entry name" value="Peptidase_S8A_DPH-A"/>
</dbReference>
<dbReference type="PROSITE" id="PS00138">
    <property type="entry name" value="SUBTILASE_SER"/>
    <property type="match status" value="1"/>
</dbReference>
<keyword evidence="2 6" id="KW-0645">Protease</keyword>
<evidence type="ECO:0000259" key="9">
    <source>
        <dbReference type="Pfam" id="PF00082"/>
    </source>
</evidence>
<evidence type="ECO:0000256" key="7">
    <source>
        <dbReference type="RuleBase" id="RU003355"/>
    </source>
</evidence>
<evidence type="ECO:0000256" key="1">
    <source>
        <dbReference type="ARBA" id="ARBA00011073"/>
    </source>
</evidence>
<dbReference type="InterPro" id="IPR023827">
    <property type="entry name" value="Peptidase_S8_Asp-AS"/>
</dbReference>
<reference evidence="10 11" key="1">
    <citation type="submission" date="2019-06" db="EMBL/GenBank/DDBJ databases">
        <title>Draft genome of Streptomyces sedi sp. JCM16909.</title>
        <authorList>
            <person name="Klykleung N."/>
            <person name="Tanasupawat S."/>
            <person name="Kudo T."/>
            <person name="Yuki M."/>
            <person name="Ohkuma M."/>
        </authorList>
    </citation>
    <scope>NUCLEOTIDE SEQUENCE [LARGE SCALE GENOMIC DNA]</scope>
    <source>
        <strain evidence="10 11">JCM 16909</strain>
    </source>
</reference>
<evidence type="ECO:0000256" key="4">
    <source>
        <dbReference type="ARBA" id="ARBA00022825"/>
    </source>
</evidence>
<name>A0A5C4UZY8_9ACTN</name>
<dbReference type="SUPFAM" id="SSF52743">
    <property type="entry name" value="Subtilisin-like"/>
    <property type="match status" value="1"/>
</dbReference>
<dbReference type="PANTHER" id="PTHR43806:SF11">
    <property type="entry name" value="CEREVISIN-RELATED"/>
    <property type="match status" value="1"/>
</dbReference>
<dbReference type="InterPro" id="IPR036852">
    <property type="entry name" value="Peptidase_S8/S53_dom_sf"/>
</dbReference>
<evidence type="ECO:0000313" key="10">
    <source>
        <dbReference type="EMBL" id="TNM28399.1"/>
    </source>
</evidence>
<evidence type="ECO:0000256" key="2">
    <source>
        <dbReference type="ARBA" id="ARBA00022670"/>
    </source>
</evidence>
<dbReference type="OrthoDB" id="9798386at2"/>
<evidence type="ECO:0000256" key="6">
    <source>
        <dbReference type="PROSITE-ProRule" id="PRU01240"/>
    </source>
</evidence>
<feature type="active site" description="Charge relay system" evidence="5 6">
    <location>
        <position position="455"/>
    </location>
</feature>
<dbReference type="Proteomes" id="UP000311713">
    <property type="component" value="Unassembled WGS sequence"/>
</dbReference>
<sequence length="1113" mass="114645">MRLRQGREGVRPAGRRARFRVTTAATATAVALAVTAGLATTAQAETSGAGEVPTVAEGQARGERVTLITGDQVVLGHDGEVTGLIPAEGRESIPVRTSRVGDSVQVLPADVLPLIHDGKLDRRLFDVTALREARGEADALRLIVSYTGDRSADELFADADPEVGATLASVNGEALSVADADDAAALWGELTERAEGAATLSTVPAVESVALDGVVTKSLDVSVPQIGAPDAWEAGFDGTGVTVAVLDTGIASDHPDLGADRVIAEQNFSDSDSATDRDGHGTHVASTVAGTGDPYTGVAPGASLLNGKVLDDFGSGWESDIIEGMEWAVGEDADIVSMSLGGPALTEVDPMEEAVEALSAESDSLFVIAAGNSGPFEASIGSPGTAQSALTVGAVDDDDALADFSSIGPRLRDGGVKPDVTAPGVDIAAAGAEGAAIWEYGTPVDDTHVAISGTSMATPHVAGAAALLAQANPDLTGEQLKAALSGSAITADGYTPFQQGTGRIDVPAALAQSVIADGADLNFGQVEFPHEDAEPVTRELTYRNLGDADVTLQLTASGTDPEGAPAPDGLFSLGADEITVPAGSTATVEVTASTAAGEAFGAHTLTVTATGDDTTVTTVGAVTRESEKFDLTVEGTDREGNPSAEFDVTAIDTTTFESFTALGSDGTATLRVPEGEYLVEVGHYLIDEEAEELTGLDWLVEPEVQVSEATTVNADASVAAPVEWTVEDETAEENDLSVGFEARDPETGETTLVFGWSAGGLAEGFRTGALDAPNNPDAFLGTADANWLNAETGTRYADATTFPGEFPTGLTRHLGLDETALVRTSVGSSVPDTTGSLFVYPEASGWISSPIVALPLTTDLRLRAGTGWTMDFIQETEELPFAVYGYAESYSVYEAGEAYDLTFNVGVHGPSADGGTGLFREGELLYGATGPFTDGSGNAVLSEYDSGSTTLYRDGEEFATAEGPFEEAQFELPAEEAEYRLETTVARSAPVAAVSTEVTAAYSFTSAATEETTELPFSAVRFTPELALDSTTPAGETLDVPVLVEGSAADNADALVLSYSTDRGETWEDVEVVDGVAQIPSPEAGGSVSLHAEIEDGQGNTLEQTILDAYLTK</sequence>
<feature type="active site" description="Charge relay system" evidence="5 6">
    <location>
        <position position="280"/>
    </location>
</feature>
<dbReference type="PROSITE" id="PS00136">
    <property type="entry name" value="SUBTILASE_ASP"/>
    <property type="match status" value="1"/>
</dbReference>
<dbReference type="PROSITE" id="PS00137">
    <property type="entry name" value="SUBTILASE_HIS"/>
    <property type="match status" value="1"/>
</dbReference>
<dbReference type="PROSITE" id="PS51892">
    <property type="entry name" value="SUBTILASE"/>
    <property type="match status" value="1"/>
</dbReference>
<keyword evidence="4 6" id="KW-0720">Serine protease</keyword>
<dbReference type="InterPro" id="IPR022398">
    <property type="entry name" value="Peptidase_S8_His-AS"/>
</dbReference>
<dbReference type="PRINTS" id="PR00723">
    <property type="entry name" value="SUBTILISIN"/>
</dbReference>
<keyword evidence="3 6" id="KW-0378">Hydrolase</keyword>
<keyword evidence="11" id="KW-1185">Reference proteome</keyword>
<dbReference type="InterPro" id="IPR013783">
    <property type="entry name" value="Ig-like_fold"/>
</dbReference>
<dbReference type="RefSeq" id="WP_139646443.1">
    <property type="nucleotide sequence ID" value="NZ_BAAAZS010000081.1"/>
</dbReference>
<dbReference type="InterPro" id="IPR023828">
    <property type="entry name" value="Peptidase_S8_Ser-AS"/>
</dbReference>
<dbReference type="GO" id="GO:0004252">
    <property type="term" value="F:serine-type endopeptidase activity"/>
    <property type="evidence" value="ECO:0007669"/>
    <property type="project" value="UniProtKB-UniRule"/>
</dbReference>
<feature type="signal peptide" evidence="8">
    <location>
        <begin position="1"/>
        <end position="44"/>
    </location>
</feature>
<dbReference type="GO" id="GO:0006508">
    <property type="term" value="P:proteolysis"/>
    <property type="evidence" value="ECO:0007669"/>
    <property type="project" value="UniProtKB-KW"/>
</dbReference>
<evidence type="ECO:0000256" key="3">
    <source>
        <dbReference type="ARBA" id="ARBA00022801"/>
    </source>
</evidence>
<keyword evidence="8" id="KW-0732">Signal</keyword>